<dbReference type="InterPro" id="IPR003735">
    <property type="entry name" value="Metal_Tscrpt_repr"/>
</dbReference>
<dbReference type="Gene3D" id="1.20.58.1000">
    <property type="entry name" value="Metal-sensitive repressor, helix protomer"/>
    <property type="match status" value="1"/>
</dbReference>
<dbReference type="PANTHER" id="PTHR33677:SF3">
    <property type="entry name" value="COPPER-SENSING TRANSCRIPTIONAL REPRESSOR RICR"/>
    <property type="match status" value="1"/>
</dbReference>
<protein>
    <submittedName>
        <fullName evidence="2">Metal-sensitive transcriptional regulator</fullName>
    </submittedName>
</protein>
<dbReference type="InterPro" id="IPR038390">
    <property type="entry name" value="Metal_Tscrpt_repr_sf"/>
</dbReference>
<gene>
    <name evidence="2" type="ORF">J9317_10500</name>
</gene>
<evidence type="ECO:0000313" key="3">
    <source>
        <dbReference type="Proteomes" id="UP000682403"/>
    </source>
</evidence>
<comment type="caution">
    <text evidence="2">The sequence shown here is derived from an EMBL/GenBank/DDBJ whole genome shotgun (WGS) entry which is preliminary data.</text>
</comment>
<sequence length="113" mass="12568">MEEEQIHAVEKEAQHCASSGRKSHHSELMKKNLTSRLNRVEGQVRGIKRLIEEDTYCDDVITQIAATQAALNSVGKLLLEGHMKSCVAERIQAGDEEVLDEVLLTIGKLMKKG</sequence>
<dbReference type="CDD" id="cd10152">
    <property type="entry name" value="SaCsoR-like_DUF156"/>
    <property type="match status" value="1"/>
</dbReference>
<reference evidence="2 3" key="1">
    <citation type="submission" date="2021-04" db="EMBL/GenBank/DDBJ databases">
        <title>Metabacillus sp. strain KIGAM252 whole genome sequence.</title>
        <authorList>
            <person name="Seo M.-J."/>
            <person name="Cho E.-S."/>
            <person name="Hwang C.Y."/>
            <person name="Yoon D.J."/>
        </authorList>
    </citation>
    <scope>NUCLEOTIDE SEQUENCE [LARGE SCALE GENOMIC DNA]</scope>
    <source>
        <strain evidence="2 3">KIGAM252</strain>
    </source>
</reference>
<feature type="compositionally biased region" description="Basic and acidic residues" evidence="1">
    <location>
        <begin position="1"/>
        <end position="14"/>
    </location>
</feature>
<keyword evidence="3" id="KW-1185">Reference proteome</keyword>
<dbReference type="EMBL" id="JAGVRK010000001">
    <property type="protein sequence ID" value="MBS2969192.1"/>
    <property type="molecule type" value="Genomic_DNA"/>
</dbReference>
<accession>A0ABS5LEM1</accession>
<organism evidence="2 3">
    <name type="scientific">Metabacillus flavus</name>
    <dbReference type="NCBI Taxonomy" id="2823519"/>
    <lineage>
        <taxon>Bacteria</taxon>
        <taxon>Bacillati</taxon>
        <taxon>Bacillota</taxon>
        <taxon>Bacilli</taxon>
        <taxon>Bacillales</taxon>
        <taxon>Bacillaceae</taxon>
        <taxon>Metabacillus</taxon>
    </lineage>
</organism>
<feature type="region of interest" description="Disordered" evidence="1">
    <location>
        <begin position="1"/>
        <end position="30"/>
    </location>
</feature>
<dbReference type="RefSeq" id="WP_211558383.1">
    <property type="nucleotide sequence ID" value="NZ_JAGVRK010000001.1"/>
</dbReference>
<evidence type="ECO:0000256" key="1">
    <source>
        <dbReference type="SAM" id="MobiDB-lite"/>
    </source>
</evidence>
<proteinExistence type="predicted"/>
<evidence type="ECO:0000313" key="2">
    <source>
        <dbReference type="EMBL" id="MBS2969192.1"/>
    </source>
</evidence>
<dbReference type="Pfam" id="PF02583">
    <property type="entry name" value="Trns_repr_metal"/>
    <property type="match status" value="1"/>
</dbReference>
<dbReference type="PANTHER" id="PTHR33677">
    <property type="entry name" value="TRANSCRIPTIONAL REPRESSOR FRMR-RELATED"/>
    <property type="match status" value="1"/>
</dbReference>
<name>A0ABS5LEM1_9BACI</name>
<dbReference type="Proteomes" id="UP000682403">
    <property type="component" value="Unassembled WGS sequence"/>
</dbReference>